<sequence length="206" mass="22563">MAVVTSGKQSRDPNSSTYHDVQDLPLSKKQVLGLKTNANAASGPWLGSAVGPSYLQPLSCPSLSRAAPLRYRQPVDICNSQPDRFRHVSNSPTRMLFKPQPQLGGAHTQGSQGVLMPLPRLPHRKRSLSRLPELSILGTSQGVLLFPWLLAFCTVPPPWAALVAQLVKNLPAMREAWVPSLGWEDPLEKGKAAHSAILAWRVLWMV</sequence>
<evidence type="ECO:0000313" key="1">
    <source>
        <dbReference type="EMBL" id="CAN0347324.1"/>
    </source>
</evidence>
<organism evidence="1 2">
    <name type="scientific">Rangifer tarandus platyrhynchus</name>
    <name type="common">Svalbard reindeer</name>
    <dbReference type="NCBI Taxonomy" id="3082113"/>
    <lineage>
        <taxon>Eukaryota</taxon>
        <taxon>Metazoa</taxon>
        <taxon>Chordata</taxon>
        <taxon>Craniata</taxon>
        <taxon>Vertebrata</taxon>
        <taxon>Euteleostomi</taxon>
        <taxon>Mammalia</taxon>
        <taxon>Eutheria</taxon>
        <taxon>Laurasiatheria</taxon>
        <taxon>Artiodactyla</taxon>
        <taxon>Ruminantia</taxon>
        <taxon>Pecora</taxon>
        <taxon>Cervidae</taxon>
        <taxon>Odocoileinae</taxon>
        <taxon>Rangifer</taxon>
    </lineage>
</organism>
<protein>
    <submittedName>
        <fullName evidence="1">Uncharacterized protein</fullName>
    </submittedName>
</protein>
<evidence type="ECO:0000313" key="2">
    <source>
        <dbReference type="Proteomes" id="UP001162501"/>
    </source>
</evidence>
<gene>
    <name evidence="1" type="ORF">MRATA1EN22A_LOCUS16182</name>
</gene>
<reference evidence="1" key="1">
    <citation type="submission" date="2023-05" db="EMBL/GenBank/DDBJ databases">
        <authorList>
            <consortium name="ELIXIR-Norway"/>
        </authorList>
    </citation>
    <scope>NUCLEOTIDE SEQUENCE</scope>
</reference>
<reference evidence="1" key="2">
    <citation type="submission" date="2025-03" db="EMBL/GenBank/DDBJ databases">
        <authorList>
            <consortium name="ELIXIR-Norway"/>
            <consortium name="Elixir Norway"/>
        </authorList>
    </citation>
    <scope>NUCLEOTIDE SEQUENCE</scope>
</reference>
<name>A0AC59ZAQ8_RANTA</name>
<dbReference type="EMBL" id="OX596110">
    <property type="protein sequence ID" value="CAN0347324.1"/>
    <property type="molecule type" value="Genomic_DNA"/>
</dbReference>
<proteinExistence type="predicted"/>
<dbReference type="Proteomes" id="UP001162501">
    <property type="component" value="Chromosome 26"/>
</dbReference>
<accession>A0AC59ZAQ8</accession>